<evidence type="ECO:0000313" key="2">
    <source>
        <dbReference type="Proteomes" id="UP000189857"/>
    </source>
</evidence>
<dbReference type="Proteomes" id="UP000189857">
    <property type="component" value="Unassembled WGS sequence"/>
</dbReference>
<name>A0A1T4PJB9_9FIRM</name>
<dbReference type="RefSeq" id="WP_078787831.1">
    <property type="nucleotide sequence ID" value="NZ_CACZYW010000010.1"/>
</dbReference>
<reference evidence="1 2" key="1">
    <citation type="submission" date="2017-02" db="EMBL/GenBank/DDBJ databases">
        <authorList>
            <person name="Peterson S.W."/>
        </authorList>
    </citation>
    <scope>NUCLEOTIDE SEQUENCE [LARGE SCALE GENOMIC DNA]</scope>
    <source>
        <strain evidence="1 2">ATCC 17233</strain>
    </source>
</reference>
<evidence type="ECO:0000313" key="1">
    <source>
        <dbReference type="EMBL" id="SJZ91644.1"/>
    </source>
</evidence>
<dbReference type="AlphaFoldDB" id="A0A1T4PJB9"/>
<organism evidence="1 2">
    <name type="scientific">Eubacterium ruminantium</name>
    <dbReference type="NCBI Taxonomy" id="42322"/>
    <lineage>
        <taxon>Bacteria</taxon>
        <taxon>Bacillati</taxon>
        <taxon>Bacillota</taxon>
        <taxon>Clostridia</taxon>
        <taxon>Eubacteriales</taxon>
        <taxon>Eubacteriaceae</taxon>
        <taxon>Eubacterium</taxon>
    </lineage>
</organism>
<gene>
    <name evidence="1" type="ORF">SAMN02745110_02024</name>
</gene>
<sequence>MFRIWGKLFKDNHMIKDTVVVIDDPTLSRTKKVYKALDEICYEFDLSRPIWLKANQNDFIKLSRTRFTSDSFVESIDFDYLDFQVIEEDCIY</sequence>
<dbReference type="OrthoDB" id="2084516at2"/>
<proteinExistence type="predicted"/>
<keyword evidence="2" id="KW-1185">Reference proteome</keyword>
<accession>A0A1T4PJB9</accession>
<protein>
    <submittedName>
        <fullName evidence="1">Uncharacterized protein</fullName>
    </submittedName>
</protein>
<dbReference type="EMBL" id="FUXA01000012">
    <property type="protein sequence ID" value="SJZ91644.1"/>
    <property type="molecule type" value="Genomic_DNA"/>
</dbReference>